<dbReference type="SUPFAM" id="SSF54060">
    <property type="entry name" value="His-Me finger endonucleases"/>
    <property type="match status" value="1"/>
</dbReference>
<dbReference type="SMART" id="SM00892">
    <property type="entry name" value="Endonuclease_NS"/>
    <property type="match status" value="1"/>
</dbReference>
<dbReference type="EMBL" id="AP025323">
    <property type="protein sequence ID" value="BDD12958.1"/>
    <property type="molecule type" value="Genomic_DNA"/>
</dbReference>
<dbReference type="InterPro" id="IPR044929">
    <property type="entry name" value="DNA/RNA_non-sp_Endonuclease_sf"/>
</dbReference>
<evidence type="ECO:0000259" key="3">
    <source>
        <dbReference type="SMART" id="SM00477"/>
    </source>
</evidence>
<dbReference type="Proteomes" id="UP001348817">
    <property type="component" value="Plasmid pFA9"/>
</dbReference>
<feature type="active site" description="Proton acceptor" evidence="1">
    <location>
        <position position="107"/>
    </location>
</feature>
<keyword evidence="2" id="KW-0479">Metal-binding</keyword>
<organism evidence="5 6">
    <name type="scientific">Fulvitalea axinellae</name>
    <dbReference type="NCBI Taxonomy" id="1182444"/>
    <lineage>
        <taxon>Bacteria</taxon>
        <taxon>Pseudomonadati</taxon>
        <taxon>Bacteroidota</taxon>
        <taxon>Cytophagia</taxon>
        <taxon>Cytophagales</taxon>
        <taxon>Persicobacteraceae</taxon>
        <taxon>Fulvitalea</taxon>
    </lineage>
</organism>
<keyword evidence="6" id="KW-1185">Reference proteome</keyword>
<evidence type="ECO:0008006" key="7">
    <source>
        <dbReference type="Google" id="ProtNLM"/>
    </source>
</evidence>
<dbReference type="GO" id="GO:0016787">
    <property type="term" value="F:hydrolase activity"/>
    <property type="evidence" value="ECO:0007669"/>
    <property type="project" value="InterPro"/>
</dbReference>
<reference evidence="5 6" key="1">
    <citation type="submission" date="2021-12" db="EMBL/GenBank/DDBJ databases">
        <title>Genome sequencing of bacteria with rrn-lacking chromosome and rrn-plasmid.</title>
        <authorList>
            <person name="Anda M."/>
            <person name="Iwasaki W."/>
        </authorList>
    </citation>
    <scope>NUCLEOTIDE SEQUENCE [LARGE SCALE GENOMIC DNA]</scope>
    <source>
        <strain evidence="5 6">DSM 100852</strain>
        <plasmid evidence="5 6">pFA9</plasmid>
    </source>
</reference>
<dbReference type="InterPro" id="IPR001604">
    <property type="entry name" value="Endo_G_ENPP1-like_dom"/>
</dbReference>
<accession>A0AAU9CS68</accession>
<dbReference type="GO" id="GO:0046872">
    <property type="term" value="F:metal ion binding"/>
    <property type="evidence" value="ECO:0007669"/>
    <property type="project" value="UniProtKB-KW"/>
</dbReference>
<dbReference type="InterPro" id="IPR020821">
    <property type="entry name" value="ENPP1-3/EXOG-like_nuc-like"/>
</dbReference>
<dbReference type="GO" id="GO:0003676">
    <property type="term" value="F:nucleic acid binding"/>
    <property type="evidence" value="ECO:0007669"/>
    <property type="project" value="InterPro"/>
</dbReference>
<keyword evidence="5" id="KW-0614">Plasmid</keyword>
<dbReference type="InterPro" id="IPR044925">
    <property type="entry name" value="His-Me_finger_sf"/>
</dbReference>
<protein>
    <recommendedName>
        <fullName evidence="7">Endonuclease</fullName>
    </recommendedName>
</protein>
<feature type="domain" description="ENPP1-3/EXOG-like endonuclease/phosphodiesterase" evidence="3">
    <location>
        <begin position="44"/>
        <end position="195"/>
    </location>
</feature>
<sequence length="196" mass="22351">MRTGYDPDFLGEGFSIALPEPDLALQTDVLRPRGLEEGTYVVPYMHYSLIMSKSTRQALYSVANVDLDRMQRVPSGKGRKWFYDDRVGKENQVTNYAYKGTQWDRGHLTRRTAVTWGEDVAYATKASNDSCAYTNASMQHKNFNEDEWRAVETLVSEFRLATKLNVATGPIFTIADRFLSGVTETFRYGYRRGSGR</sequence>
<dbReference type="KEGG" id="fax:FUAX_53900"/>
<dbReference type="GO" id="GO:0004519">
    <property type="term" value="F:endonuclease activity"/>
    <property type="evidence" value="ECO:0007669"/>
    <property type="project" value="TreeGrafter"/>
</dbReference>
<evidence type="ECO:0000259" key="4">
    <source>
        <dbReference type="SMART" id="SM00892"/>
    </source>
</evidence>
<evidence type="ECO:0000256" key="1">
    <source>
        <dbReference type="PIRSR" id="PIRSR640255-1"/>
    </source>
</evidence>
<dbReference type="Gene3D" id="3.40.570.10">
    <property type="entry name" value="Extracellular Endonuclease, subunit A"/>
    <property type="match status" value="1"/>
</dbReference>
<dbReference type="RefSeq" id="WP_338396186.1">
    <property type="nucleotide sequence ID" value="NZ_AP025323.1"/>
</dbReference>
<dbReference type="InterPro" id="IPR040255">
    <property type="entry name" value="Non-specific_endonuclease"/>
</dbReference>
<geneLocation type="plasmid" evidence="5 6">
    <name>pFA9</name>
</geneLocation>
<name>A0AAU9CS68_9BACT</name>
<evidence type="ECO:0000256" key="2">
    <source>
        <dbReference type="PIRSR" id="PIRSR640255-2"/>
    </source>
</evidence>
<dbReference type="PANTHER" id="PTHR13966">
    <property type="entry name" value="ENDONUCLEASE RELATED"/>
    <property type="match status" value="1"/>
</dbReference>
<evidence type="ECO:0000313" key="5">
    <source>
        <dbReference type="EMBL" id="BDD12958.1"/>
    </source>
</evidence>
<evidence type="ECO:0000313" key="6">
    <source>
        <dbReference type="Proteomes" id="UP001348817"/>
    </source>
</evidence>
<dbReference type="AlphaFoldDB" id="A0AAU9CS68"/>
<gene>
    <name evidence="5" type="ORF">FUAX_53900</name>
</gene>
<feature type="binding site" evidence="2">
    <location>
        <position position="144"/>
    </location>
    <ligand>
        <name>Mg(2+)</name>
        <dbReference type="ChEBI" id="CHEBI:18420"/>
        <note>catalytic</note>
    </ligand>
</feature>
<dbReference type="Pfam" id="PF01223">
    <property type="entry name" value="Endonuclease_NS"/>
    <property type="match status" value="1"/>
</dbReference>
<dbReference type="PANTHER" id="PTHR13966:SF5">
    <property type="entry name" value="ENDONUCLEASE G, MITOCHONDRIAL"/>
    <property type="match status" value="1"/>
</dbReference>
<dbReference type="SMART" id="SM00477">
    <property type="entry name" value="NUC"/>
    <property type="match status" value="1"/>
</dbReference>
<proteinExistence type="predicted"/>
<feature type="domain" description="DNA/RNA non-specific endonuclease/pyrophosphatase/phosphodiesterase" evidence="4">
    <location>
        <begin position="43"/>
        <end position="193"/>
    </location>
</feature>